<reference evidence="2" key="1">
    <citation type="journal article" date="2019" name="Int. J. Syst. Evol. Microbiol.">
        <title>The Global Catalogue of Microorganisms (GCM) 10K type strain sequencing project: providing services to taxonomists for standard genome sequencing and annotation.</title>
        <authorList>
            <consortium name="The Broad Institute Genomics Platform"/>
            <consortium name="The Broad Institute Genome Sequencing Center for Infectious Disease"/>
            <person name="Wu L."/>
            <person name="Ma J."/>
        </authorList>
    </citation>
    <scope>NUCLEOTIDE SEQUENCE [LARGE SCALE GENOMIC DNA]</scope>
    <source>
        <strain evidence="2">JCM 16083</strain>
    </source>
</reference>
<name>A0ABP3Y4B1_9FLAO</name>
<dbReference type="PROSITE" id="PS51257">
    <property type="entry name" value="PROKAR_LIPOPROTEIN"/>
    <property type="match status" value="1"/>
</dbReference>
<evidence type="ECO:0000313" key="1">
    <source>
        <dbReference type="EMBL" id="GAA0876331.1"/>
    </source>
</evidence>
<dbReference type="Proteomes" id="UP001501126">
    <property type="component" value="Unassembled WGS sequence"/>
</dbReference>
<keyword evidence="2" id="KW-1185">Reference proteome</keyword>
<accession>A0ABP3Y4B1</accession>
<protein>
    <submittedName>
        <fullName evidence="1">Uncharacterized protein</fullName>
    </submittedName>
</protein>
<evidence type="ECO:0000313" key="2">
    <source>
        <dbReference type="Proteomes" id="UP001501126"/>
    </source>
</evidence>
<sequence length="305" mass="33742">MNSTIMRLQSVVFLSLGVVSSFLISSCNDDRKSTDNEPQELKTHVVDSTSAINAEFEGKIFSIPSPVQTAILLKQASGSFNAELINPAENADKYSTTYSRALNLGVYGADLGYATLFGQQKESMNYLKALQTLADGLSIAGAFDKSFAERFERNMNQQDSLLIIVQDAYRTGDNFLKNNKQKDISSLILAGGWIESMYFACQLNALQSNPQIIERIGEQKQSLETLLSILSGYNTDNMNDALLNDLNEINDLFKEVQFSYTFREPVTDASNHITTLNHDSSVIMSDELVVAITEKISALRNNIIG</sequence>
<comment type="caution">
    <text evidence="1">The sequence shown here is derived from an EMBL/GenBank/DDBJ whole genome shotgun (WGS) entry which is preliminary data.</text>
</comment>
<proteinExistence type="predicted"/>
<gene>
    <name evidence="1" type="ORF">GCM10009118_27410</name>
</gene>
<organism evidence="1 2">
    <name type="scientific">Wandonia haliotis</name>
    <dbReference type="NCBI Taxonomy" id="574963"/>
    <lineage>
        <taxon>Bacteria</taxon>
        <taxon>Pseudomonadati</taxon>
        <taxon>Bacteroidota</taxon>
        <taxon>Flavobacteriia</taxon>
        <taxon>Flavobacteriales</taxon>
        <taxon>Crocinitomicaceae</taxon>
        <taxon>Wandonia</taxon>
    </lineage>
</organism>
<dbReference type="EMBL" id="BAAAFH010000022">
    <property type="protein sequence ID" value="GAA0876331.1"/>
    <property type="molecule type" value="Genomic_DNA"/>
</dbReference>